<accession>A0A7Z0EDV1</accession>
<evidence type="ECO:0000313" key="2">
    <source>
        <dbReference type="EMBL" id="NYJ19800.1"/>
    </source>
</evidence>
<dbReference type="PROSITE" id="PS00626">
    <property type="entry name" value="RCC1_2"/>
    <property type="match status" value="2"/>
</dbReference>
<organism evidence="2 3">
    <name type="scientific">Glaciibacter psychrotolerans</name>
    <dbReference type="NCBI Taxonomy" id="670054"/>
    <lineage>
        <taxon>Bacteria</taxon>
        <taxon>Bacillati</taxon>
        <taxon>Actinomycetota</taxon>
        <taxon>Actinomycetes</taxon>
        <taxon>Micrococcales</taxon>
        <taxon>Microbacteriaceae</taxon>
        <taxon>Glaciibacter</taxon>
    </lineage>
</organism>
<dbReference type="GO" id="GO:0016020">
    <property type="term" value="C:membrane"/>
    <property type="evidence" value="ECO:0007669"/>
    <property type="project" value="InterPro"/>
</dbReference>
<proteinExistence type="predicted"/>
<keyword evidence="3" id="KW-1185">Reference proteome</keyword>
<evidence type="ECO:0000313" key="3">
    <source>
        <dbReference type="Proteomes" id="UP000537260"/>
    </source>
</evidence>
<dbReference type="GO" id="GO:0005737">
    <property type="term" value="C:cytoplasm"/>
    <property type="evidence" value="ECO:0007669"/>
    <property type="project" value="TreeGrafter"/>
</dbReference>
<dbReference type="Pfam" id="PF05345">
    <property type="entry name" value="He_PIG"/>
    <property type="match status" value="6"/>
</dbReference>
<protein>
    <submittedName>
        <fullName evidence="2">Uncharacterized protein</fullName>
    </submittedName>
</protein>
<keyword evidence="1" id="KW-0812">Transmembrane</keyword>
<dbReference type="EMBL" id="JACCFM010000001">
    <property type="protein sequence ID" value="NYJ19800.1"/>
    <property type="molecule type" value="Genomic_DNA"/>
</dbReference>
<evidence type="ECO:0000256" key="1">
    <source>
        <dbReference type="SAM" id="Phobius"/>
    </source>
</evidence>
<keyword evidence="1" id="KW-0472">Membrane</keyword>
<dbReference type="InterPro" id="IPR015919">
    <property type="entry name" value="Cadherin-like_sf"/>
</dbReference>
<dbReference type="Proteomes" id="UP000537260">
    <property type="component" value="Unassembled WGS sequence"/>
</dbReference>
<dbReference type="SUPFAM" id="SSF49313">
    <property type="entry name" value="Cadherin-like"/>
    <property type="match status" value="5"/>
</dbReference>
<dbReference type="AlphaFoldDB" id="A0A7Z0EDV1"/>
<dbReference type="SUPFAM" id="SSF50985">
    <property type="entry name" value="RCC1/BLIP-II"/>
    <property type="match status" value="2"/>
</dbReference>
<dbReference type="GO" id="GO:0005509">
    <property type="term" value="F:calcium ion binding"/>
    <property type="evidence" value="ECO:0007669"/>
    <property type="project" value="InterPro"/>
</dbReference>
<feature type="transmembrane region" description="Helical" evidence="1">
    <location>
        <begin position="1068"/>
        <end position="1091"/>
    </location>
</feature>
<name>A0A7Z0EDV1_9MICO</name>
<dbReference type="InterPro" id="IPR000408">
    <property type="entry name" value="Reg_chr_condens"/>
</dbReference>
<dbReference type="Gene3D" id="2.60.40.10">
    <property type="entry name" value="Immunoglobulins"/>
    <property type="match status" value="6"/>
</dbReference>
<dbReference type="InterPro" id="IPR013783">
    <property type="entry name" value="Ig-like_fold"/>
</dbReference>
<gene>
    <name evidence="2" type="ORF">HNR05_001591</name>
</gene>
<dbReference type="PANTHER" id="PTHR45982:SF1">
    <property type="entry name" value="REGULATOR OF CHROMOSOME CONDENSATION"/>
    <property type="match status" value="1"/>
</dbReference>
<dbReference type="GO" id="GO:0005975">
    <property type="term" value="P:carbohydrate metabolic process"/>
    <property type="evidence" value="ECO:0007669"/>
    <property type="project" value="UniProtKB-ARBA"/>
</dbReference>
<dbReference type="Pfam" id="PF13540">
    <property type="entry name" value="RCC1_2"/>
    <property type="match status" value="2"/>
</dbReference>
<dbReference type="Gene3D" id="2.130.10.30">
    <property type="entry name" value="Regulator of chromosome condensation 1/beta-lactamase-inhibitor protein II"/>
    <property type="match status" value="2"/>
</dbReference>
<comment type="caution">
    <text evidence="2">The sequence shown here is derived from an EMBL/GenBank/DDBJ whole genome shotgun (WGS) entry which is preliminary data.</text>
</comment>
<sequence length="1097" mass="108304">MKKRFHPRSATVADSAASPSGLRRHVRRLIAASSAAAVLVAVAGFGAVTANAQSVGVQTGNVGAPAGWGNSTYAQLNYLHSEGEFIAIAAGDLSSLLLRADGTVTASGVIEGTNAATAIPAGLTGVTAIAAADTHMVALKSDGTVVAWNKNGELPVPPTLRATAIAAGGSRTLALTTTGTVVAWELDGTPTWVAELSGLSGITAIAAGKQHGLALKSDSTVVAWGIGGGESVPAGLTGVTSIAAGWEHSYAVNATGGVVAWGGNYFGETTIPLAAQSGVTAVAGGFHHALALKSDGTVVGWGTYDPAAATPPAGLTGITAIAAGRSHSMALRSAHPDWVAQDPPASAIGTQNFSYTFVATGAPLPTYTLKAGSTLPSGVSLSSAGVLSGVPSAGGTFSYTVVATNNGSSVESGPHGLSVQMHPVFAFGNTPPANGSINTALASYQFTTGAVPAATYNLASGSLPSGVTISTTGLLSGTPTTGGTFRYVVRAANGGIQDGYSSEYTLTIVSGPAFANQSPATSTRISVAYAPYTFTAGGTPVPTFAVTAESQLPDGMSLSPFGVLSGTPTETGDFSYTVVASNGYGADAVSLPKTLQVNSIPALVDSTPPNSGRVGTASDSYAFTATGFPAPIFAVSSGVLPAGLTLDAASGLLSGTPTAGGEFTFRVRASNSAGGATTPDRTVTISQAPAFLADSPPTTGQTGTASTSYTFAASGFPAPTFTVSSGTLPAGMNVDSATGVLSGTPTAGGEFSYTVSASNGVGPAVVGQSHTLVVSSAPSFTADLPPLATAVDADYEYTFTASGYPAPTFSVVGDVPGGLTLSAGGVLSGTPTTVGSFTFSVNASNDVDPDAEGDEHTVVVGPGALAAVVVAPQSPGSTTYAVAAGEPLTFTATGQDAHGNTIAGLVPTLATAQDDDATTDLIDGDTVTFYQAGTHTVTLAIGGFSVSVPVTVHATTLATMTLIPNATTVSQGGSLTLRVAGADAFDNSLGDLSNQVTFASDQPTDIISGNTITFPHASPHVITATLGDITASILVDVVPTPSDEPSDTPVVTTPAATPVTPALASTGFSLGSMLLPGLGLLVLGLGLMAGIRRRSRA</sequence>
<dbReference type="RefSeq" id="WP_179578498.1">
    <property type="nucleotide sequence ID" value="NZ_JACCFM010000001.1"/>
</dbReference>
<dbReference type="GO" id="GO:0005085">
    <property type="term" value="F:guanyl-nucleotide exchange factor activity"/>
    <property type="evidence" value="ECO:0007669"/>
    <property type="project" value="TreeGrafter"/>
</dbReference>
<dbReference type="InterPro" id="IPR051553">
    <property type="entry name" value="Ran_GTPase-activating"/>
</dbReference>
<dbReference type="PANTHER" id="PTHR45982">
    <property type="entry name" value="REGULATOR OF CHROMOSOME CONDENSATION"/>
    <property type="match status" value="1"/>
</dbReference>
<dbReference type="PROSITE" id="PS50012">
    <property type="entry name" value="RCC1_3"/>
    <property type="match status" value="1"/>
</dbReference>
<dbReference type="Gene3D" id="2.60.40.1080">
    <property type="match status" value="1"/>
</dbReference>
<keyword evidence="1" id="KW-1133">Transmembrane helix</keyword>
<dbReference type="InterPro" id="IPR009091">
    <property type="entry name" value="RCC1/BLIP-II"/>
</dbReference>
<reference evidence="2 3" key="1">
    <citation type="submission" date="2020-07" db="EMBL/GenBank/DDBJ databases">
        <title>Sequencing the genomes of 1000 actinobacteria strains.</title>
        <authorList>
            <person name="Klenk H.-P."/>
        </authorList>
    </citation>
    <scope>NUCLEOTIDE SEQUENCE [LARGE SCALE GENOMIC DNA]</scope>
    <source>
        <strain evidence="2 3">LI1</strain>
    </source>
</reference>